<dbReference type="Gene3D" id="1.10.30.50">
    <property type="match status" value="1"/>
</dbReference>
<evidence type="ECO:0000313" key="3">
    <source>
        <dbReference type="Proteomes" id="UP000198824"/>
    </source>
</evidence>
<organism evidence="2 3">
    <name type="scientific">Sphingomonas jatrophae</name>
    <dbReference type="NCBI Taxonomy" id="1166337"/>
    <lineage>
        <taxon>Bacteria</taxon>
        <taxon>Pseudomonadati</taxon>
        <taxon>Pseudomonadota</taxon>
        <taxon>Alphaproteobacteria</taxon>
        <taxon>Sphingomonadales</taxon>
        <taxon>Sphingomonadaceae</taxon>
        <taxon>Sphingomonas</taxon>
    </lineage>
</organism>
<evidence type="ECO:0000259" key="1">
    <source>
        <dbReference type="Pfam" id="PF01844"/>
    </source>
</evidence>
<dbReference type="AlphaFoldDB" id="A0A1I6JR99"/>
<dbReference type="RefSeq" id="WP_131819170.1">
    <property type="nucleotide sequence ID" value="NZ_FOZG01000001.1"/>
</dbReference>
<sequence>MRAYASPMRIKSIASHLRPYVMLARRRTTINHAFAAAVAPFDTYDEVTVARAMLVLGMDPGRDLDCAYCGEPAETWDHIHATVRNSRFSGYGHRLGNLLPCCKPCNSKKGSKAWDAHLRSLPMADDLRAERESAIAAFIDLYGYPEFTETDTPDHQRIEAIRLQVLDLLTEGDAIAARIRNASK</sequence>
<protein>
    <recommendedName>
        <fullName evidence="1">HNH domain-containing protein</fullName>
    </recommendedName>
</protein>
<dbReference type="CDD" id="cd00085">
    <property type="entry name" value="HNHc"/>
    <property type="match status" value="1"/>
</dbReference>
<dbReference type="GO" id="GO:0003676">
    <property type="term" value="F:nucleic acid binding"/>
    <property type="evidence" value="ECO:0007669"/>
    <property type="project" value="InterPro"/>
</dbReference>
<gene>
    <name evidence="2" type="ORF">SAMN05192580_0717</name>
</gene>
<reference evidence="2 3" key="1">
    <citation type="submission" date="2016-10" db="EMBL/GenBank/DDBJ databases">
        <authorList>
            <person name="de Groot N.N."/>
        </authorList>
    </citation>
    <scope>NUCLEOTIDE SEQUENCE [LARGE SCALE GENOMIC DNA]</scope>
    <source>
        <strain evidence="2 3">S5-249</strain>
    </source>
</reference>
<dbReference type="STRING" id="1166337.SAMN05192580_0717"/>
<dbReference type="EMBL" id="FOZG01000001">
    <property type="protein sequence ID" value="SFR81519.1"/>
    <property type="molecule type" value="Genomic_DNA"/>
</dbReference>
<dbReference type="InterPro" id="IPR003615">
    <property type="entry name" value="HNH_nuc"/>
</dbReference>
<dbReference type="Pfam" id="PF01844">
    <property type="entry name" value="HNH"/>
    <property type="match status" value="1"/>
</dbReference>
<dbReference type="GO" id="GO:0004519">
    <property type="term" value="F:endonuclease activity"/>
    <property type="evidence" value="ECO:0007669"/>
    <property type="project" value="InterPro"/>
</dbReference>
<name>A0A1I6JR99_9SPHN</name>
<feature type="domain" description="HNH" evidence="1">
    <location>
        <begin position="66"/>
        <end position="112"/>
    </location>
</feature>
<dbReference type="InterPro" id="IPR002711">
    <property type="entry name" value="HNH"/>
</dbReference>
<dbReference type="OrthoDB" id="7807589at2"/>
<proteinExistence type="predicted"/>
<accession>A0A1I6JR99</accession>
<evidence type="ECO:0000313" key="2">
    <source>
        <dbReference type="EMBL" id="SFR81519.1"/>
    </source>
</evidence>
<dbReference type="Proteomes" id="UP000198824">
    <property type="component" value="Unassembled WGS sequence"/>
</dbReference>
<dbReference type="GO" id="GO:0008270">
    <property type="term" value="F:zinc ion binding"/>
    <property type="evidence" value="ECO:0007669"/>
    <property type="project" value="InterPro"/>
</dbReference>
<keyword evidence="3" id="KW-1185">Reference proteome</keyword>